<accession>A0ACB9R9U8</accession>
<dbReference type="Proteomes" id="UP001057402">
    <property type="component" value="Chromosome 4"/>
</dbReference>
<name>A0ACB9R9U8_9MYRT</name>
<reference evidence="2" key="1">
    <citation type="journal article" date="2023" name="Front. Plant Sci.">
        <title>Chromosomal-level genome assembly of Melastoma candidum provides insights into trichome evolution.</title>
        <authorList>
            <person name="Zhong Y."/>
            <person name="Wu W."/>
            <person name="Sun C."/>
            <person name="Zou P."/>
            <person name="Liu Y."/>
            <person name="Dai S."/>
            <person name="Zhou R."/>
        </authorList>
    </citation>
    <scope>NUCLEOTIDE SEQUENCE [LARGE SCALE GENOMIC DNA]</scope>
</reference>
<evidence type="ECO:0000313" key="1">
    <source>
        <dbReference type="EMBL" id="KAI4375822.1"/>
    </source>
</evidence>
<organism evidence="1 2">
    <name type="scientific">Melastoma candidum</name>
    <dbReference type="NCBI Taxonomy" id="119954"/>
    <lineage>
        <taxon>Eukaryota</taxon>
        <taxon>Viridiplantae</taxon>
        <taxon>Streptophyta</taxon>
        <taxon>Embryophyta</taxon>
        <taxon>Tracheophyta</taxon>
        <taxon>Spermatophyta</taxon>
        <taxon>Magnoliopsida</taxon>
        <taxon>eudicotyledons</taxon>
        <taxon>Gunneridae</taxon>
        <taxon>Pentapetalae</taxon>
        <taxon>rosids</taxon>
        <taxon>malvids</taxon>
        <taxon>Myrtales</taxon>
        <taxon>Melastomataceae</taxon>
        <taxon>Melastomatoideae</taxon>
        <taxon>Melastomateae</taxon>
        <taxon>Melastoma</taxon>
    </lineage>
</organism>
<gene>
    <name evidence="1" type="ORF">MLD38_013646</name>
</gene>
<keyword evidence="2" id="KW-1185">Reference proteome</keyword>
<sequence>MAEEEVEFAGDRNDEAPEETMEEAGDVAAGSDAAYDSDSDSDSDSESESGDRLQVEALESQLSSNPLNYDAHAQYVKLLRKMGEVQKLRQAREAMCALFPLTPTMWQEWARDEASLTTELGGDARIEGLYEQAVKDYLSIPLWLDYINFVQEKCPSVRECSPDGLSKARNLFESALTASGLHITEGNKIWEAYREFEQAVYYTIDDADPDAKEKQLQRIRGLFHRQLSVPLSKLEDALLAYKSWEAEQRADVDAESFDVGSSFPHVVLAYQKALELYNSRADYEQQISKDDLSDVDKLQQYLVYLKFEESLGDPIRIQVLYERAIAEFPVSSDLWFGYTRFMDKTLKIGDVVKDVHLRATKNCPWLGELWVGYMLCLERSRASETEISAVFEKSLQFTFSTLEEYLDLFLTRVDGLRRKIAITAESEVPSCYLSIKETFQRASDYLSPHLKDTAALMHLHAYWARLETKLGNDIAAARAVWESFLKTSGSMLEAWRGYITMEIELGNIGNARSIFKRCYSKRFPGVGSEDICNSWLRFEREYGTLEEFDLALQKVRPRLKELELFALQQGPSEADKLENAAKKSAREKRKSNADVNSENPPAKRQKEIPKSSSKGKHKNTTDKVVNSDDVPAKKPEDGGGTKEPELKDSSDKKSKTFTDQCTAFVSNIDIKANQGHLQEFFSDVGGVTAIRILRDKFTGKSRGLAYVDFVDDKYLEAAVAKNRQMLFGKRLSIARSDPKKGRKESAGRSTNAEAGGAGDQSNTNNGEPSSAIPGNSPRDSKGKGPGISRFAPSRSKEQVQLKGRNTFAMPRSVKPLGWSATAPRDDAPRDEKPKSNDEFRQMLFKK</sequence>
<protein>
    <submittedName>
        <fullName evidence="1">Uncharacterized protein</fullName>
    </submittedName>
</protein>
<dbReference type="EMBL" id="CM042883">
    <property type="protein sequence ID" value="KAI4375822.1"/>
    <property type="molecule type" value="Genomic_DNA"/>
</dbReference>
<comment type="caution">
    <text evidence="1">The sequence shown here is derived from an EMBL/GenBank/DDBJ whole genome shotgun (WGS) entry which is preliminary data.</text>
</comment>
<proteinExistence type="predicted"/>
<evidence type="ECO:0000313" key="2">
    <source>
        <dbReference type="Proteomes" id="UP001057402"/>
    </source>
</evidence>